<reference evidence="1 2" key="1">
    <citation type="submission" date="2018-06" db="EMBL/GenBank/DDBJ databases">
        <title>Genomic Encyclopedia of Type Strains, Phase III (KMG-III): the genomes of soil and plant-associated and newly described type strains.</title>
        <authorList>
            <person name="Whitman W."/>
        </authorList>
    </citation>
    <scope>NUCLEOTIDE SEQUENCE [LARGE SCALE GENOMIC DNA]</scope>
    <source>
        <strain evidence="1 2">CECT 7945</strain>
    </source>
</reference>
<dbReference type="InterPro" id="IPR036188">
    <property type="entry name" value="FAD/NAD-bd_sf"/>
</dbReference>
<organism evidence="1 2">
    <name type="scientific">Winogradskyella epiphytica</name>
    <dbReference type="NCBI Taxonomy" id="262005"/>
    <lineage>
        <taxon>Bacteria</taxon>
        <taxon>Pseudomonadati</taxon>
        <taxon>Bacteroidota</taxon>
        <taxon>Flavobacteriia</taxon>
        <taxon>Flavobacteriales</taxon>
        <taxon>Flavobacteriaceae</taxon>
        <taxon>Winogradskyella</taxon>
    </lineage>
</organism>
<evidence type="ECO:0000313" key="2">
    <source>
        <dbReference type="Proteomes" id="UP000248054"/>
    </source>
</evidence>
<dbReference type="AlphaFoldDB" id="A0A2V4XD88"/>
<keyword evidence="2" id="KW-1185">Reference proteome</keyword>
<dbReference type="Gene3D" id="3.50.50.60">
    <property type="entry name" value="FAD/NAD(P)-binding domain"/>
    <property type="match status" value="1"/>
</dbReference>
<proteinExistence type="predicted"/>
<sequence>MKTKYDYIILGAGASGLMLAYRMSNDSYFDDKSILIIDKEKDKGNDRTWCYWEEGNGEWDDLSARSWTKVFFGSHSFSKTIPIEPYSYKLIKSEQFYKTLWKRIESKPNFTFVQDSVDSFTELKNVVHVITGKANYFGLKLFNSSLNPVVYNLQDKYPLIHQHFVGWYVRTKEDSFDSSTATFMDFTVSQKGNTRFMYVLPMDKKTALFEYTLFSKNLLDNSEYEREIVRYLRDKNIMDYEIVEKEMGNIPMTSFKFSNLNSEHILNIGTAGGWTKASTGYTFKNTSEKTKQLIEFLKQESDLTKFHKKSKFSFYDLIFLDVLANHNAEGAGIFSSMFKKADIRTIFKFLDEDSSLLEDLKIVRAVPPKRFLQAFLKRLFK</sequence>
<dbReference type="Proteomes" id="UP000248054">
    <property type="component" value="Unassembled WGS sequence"/>
</dbReference>
<dbReference type="EMBL" id="QJTD01000006">
    <property type="protein sequence ID" value="PYE80329.1"/>
    <property type="molecule type" value="Genomic_DNA"/>
</dbReference>
<dbReference type="RefSeq" id="WP_229791293.1">
    <property type="nucleotide sequence ID" value="NZ_BMWQ01000006.1"/>
</dbReference>
<comment type="caution">
    <text evidence="1">The sequence shown here is derived from an EMBL/GenBank/DDBJ whole genome shotgun (WGS) entry which is preliminary data.</text>
</comment>
<dbReference type="SUPFAM" id="SSF51905">
    <property type="entry name" value="FAD/NAD(P)-binding domain"/>
    <property type="match status" value="1"/>
</dbReference>
<dbReference type="Pfam" id="PF05834">
    <property type="entry name" value="Lycopene_cycl"/>
    <property type="match status" value="1"/>
</dbReference>
<protein>
    <submittedName>
        <fullName evidence="1">Lycopene beta-cyclase</fullName>
    </submittedName>
</protein>
<gene>
    <name evidence="1" type="ORF">DFQ11_106129</name>
</gene>
<name>A0A2V4XD88_9FLAO</name>
<accession>A0A2V4XD88</accession>
<evidence type="ECO:0000313" key="1">
    <source>
        <dbReference type="EMBL" id="PYE80329.1"/>
    </source>
</evidence>